<dbReference type="InterPro" id="IPR001789">
    <property type="entry name" value="Sig_transdc_resp-reg_receiver"/>
</dbReference>
<evidence type="ECO:0000313" key="12">
    <source>
        <dbReference type="EMBL" id="GLS28017.1"/>
    </source>
</evidence>
<keyword evidence="2" id="KW-0963">Cytoplasm</keyword>
<comment type="caution">
    <text evidence="12">The sequence shown here is derived from an EMBL/GenBank/DDBJ whole genome shotgun (WGS) entry which is preliminary data.</text>
</comment>
<keyword evidence="3 8" id="KW-0597">Phosphoprotein</keyword>
<gene>
    <name evidence="12" type="primary">parR</name>
    <name evidence="12" type="ORF">GCM10007877_37360</name>
</gene>
<feature type="DNA-binding region" description="OmpR/PhoB-type" evidence="9">
    <location>
        <begin position="154"/>
        <end position="253"/>
    </location>
</feature>
<evidence type="ECO:0000256" key="5">
    <source>
        <dbReference type="ARBA" id="ARBA00023015"/>
    </source>
</evidence>
<dbReference type="FunFam" id="1.10.10.10:FF:000099">
    <property type="entry name" value="Two-component system response regulator TorR"/>
    <property type="match status" value="1"/>
</dbReference>
<dbReference type="InterPro" id="IPR001867">
    <property type="entry name" value="OmpR/PhoB-type_DNA-bd"/>
</dbReference>
<dbReference type="PANTHER" id="PTHR48111:SF47">
    <property type="entry name" value="TRANSCRIPTIONAL REGULATORY PROTEIN RSTA"/>
    <property type="match status" value="1"/>
</dbReference>
<name>A0AA37TF92_9GAMM</name>
<evidence type="ECO:0000259" key="11">
    <source>
        <dbReference type="PROSITE" id="PS51755"/>
    </source>
</evidence>
<dbReference type="SUPFAM" id="SSF52172">
    <property type="entry name" value="CheY-like"/>
    <property type="match status" value="1"/>
</dbReference>
<dbReference type="AlphaFoldDB" id="A0AA37TF92"/>
<dbReference type="GO" id="GO:0000156">
    <property type="term" value="F:phosphorelay response regulator activity"/>
    <property type="evidence" value="ECO:0007669"/>
    <property type="project" value="TreeGrafter"/>
</dbReference>
<dbReference type="RefSeq" id="WP_232592144.1">
    <property type="nucleotide sequence ID" value="NZ_BSPD01000095.1"/>
</dbReference>
<comment type="subcellular location">
    <subcellularLocation>
        <location evidence="1">Cytoplasm</location>
    </subcellularLocation>
</comment>
<dbReference type="InterPro" id="IPR036388">
    <property type="entry name" value="WH-like_DNA-bd_sf"/>
</dbReference>
<evidence type="ECO:0000256" key="7">
    <source>
        <dbReference type="ARBA" id="ARBA00023163"/>
    </source>
</evidence>
<keyword evidence="5" id="KW-0805">Transcription regulation</keyword>
<dbReference type="Gene3D" id="1.10.10.10">
    <property type="entry name" value="Winged helix-like DNA-binding domain superfamily/Winged helix DNA-binding domain"/>
    <property type="match status" value="1"/>
</dbReference>
<dbReference type="Pfam" id="PF00486">
    <property type="entry name" value="Trans_reg_C"/>
    <property type="match status" value="1"/>
</dbReference>
<dbReference type="Proteomes" id="UP001156870">
    <property type="component" value="Unassembled WGS sequence"/>
</dbReference>
<dbReference type="InterPro" id="IPR039420">
    <property type="entry name" value="WalR-like"/>
</dbReference>
<dbReference type="GO" id="GO:0006355">
    <property type="term" value="P:regulation of DNA-templated transcription"/>
    <property type="evidence" value="ECO:0007669"/>
    <property type="project" value="InterPro"/>
</dbReference>
<evidence type="ECO:0000256" key="1">
    <source>
        <dbReference type="ARBA" id="ARBA00004496"/>
    </source>
</evidence>
<dbReference type="Gene3D" id="6.10.250.690">
    <property type="match status" value="1"/>
</dbReference>
<dbReference type="CDD" id="cd00383">
    <property type="entry name" value="trans_reg_C"/>
    <property type="match status" value="1"/>
</dbReference>
<dbReference type="SMART" id="SM00862">
    <property type="entry name" value="Trans_reg_C"/>
    <property type="match status" value="1"/>
</dbReference>
<dbReference type="GO" id="GO:0032993">
    <property type="term" value="C:protein-DNA complex"/>
    <property type="evidence" value="ECO:0007669"/>
    <property type="project" value="TreeGrafter"/>
</dbReference>
<dbReference type="Pfam" id="PF00072">
    <property type="entry name" value="Response_reg"/>
    <property type="match status" value="1"/>
</dbReference>
<evidence type="ECO:0000259" key="10">
    <source>
        <dbReference type="PROSITE" id="PS50110"/>
    </source>
</evidence>
<dbReference type="GO" id="GO:0005829">
    <property type="term" value="C:cytosol"/>
    <property type="evidence" value="ECO:0007669"/>
    <property type="project" value="TreeGrafter"/>
</dbReference>
<organism evidence="12 13">
    <name type="scientific">Marinibactrum halimedae</name>
    <dbReference type="NCBI Taxonomy" id="1444977"/>
    <lineage>
        <taxon>Bacteria</taxon>
        <taxon>Pseudomonadati</taxon>
        <taxon>Pseudomonadota</taxon>
        <taxon>Gammaproteobacteria</taxon>
        <taxon>Cellvibrionales</taxon>
        <taxon>Cellvibrionaceae</taxon>
        <taxon>Marinibactrum</taxon>
    </lineage>
</organism>
<dbReference type="SUPFAM" id="SSF46894">
    <property type="entry name" value="C-terminal effector domain of the bipartite response regulators"/>
    <property type="match status" value="1"/>
</dbReference>
<dbReference type="PANTHER" id="PTHR48111">
    <property type="entry name" value="REGULATOR OF RPOS"/>
    <property type="match status" value="1"/>
</dbReference>
<feature type="domain" description="OmpR/PhoB-type" evidence="11">
    <location>
        <begin position="154"/>
        <end position="253"/>
    </location>
</feature>
<feature type="modified residue" description="4-aspartylphosphate" evidence="8">
    <location>
        <position position="63"/>
    </location>
</feature>
<evidence type="ECO:0000256" key="3">
    <source>
        <dbReference type="ARBA" id="ARBA00022553"/>
    </source>
</evidence>
<dbReference type="EMBL" id="BSPD01000095">
    <property type="protein sequence ID" value="GLS28017.1"/>
    <property type="molecule type" value="Genomic_DNA"/>
</dbReference>
<evidence type="ECO:0000256" key="4">
    <source>
        <dbReference type="ARBA" id="ARBA00023012"/>
    </source>
</evidence>
<dbReference type="FunFam" id="3.40.50.2300:FF:000001">
    <property type="entry name" value="DNA-binding response regulator PhoB"/>
    <property type="match status" value="1"/>
</dbReference>
<dbReference type="GO" id="GO:0000976">
    <property type="term" value="F:transcription cis-regulatory region binding"/>
    <property type="evidence" value="ECO:0007669"/>
    <property type="project" value="TreeGrafter"/>
</dbReference>
<protein>
    <submittedName>
        <fullName evidence="12">DNA-binding response regulator</fullName>
    </submittedName>
</protein>
<keyword evidence="13" id="KW-1185">Reference proteome</keyword>
<dbReference type="InterPro" id="IPR016032">
    <property type="entry name" value="Sig_transdc_resp-reg_C-effctor"/>
</dbReference>
<evidence type="ECO:0000256" key="6">
    <source>
        <dbReference type="ARBA" id="ARBA00023125"/>
    </source>
</evidence>
<dbReference type="InterPro" id="IPR011006">
    <property type="entry name" value="CheY-like_superfamily"/>
</dbReference>
<keyword evidence="6 9" id="KW-0238">DNA-binding</keyword>
<evidence type="ECO:0000256" key="8">
    <source>
        <dbReference type="PROSITE-ProRule" id="PRU00169"/>
    </source>
</evidence>
<keyword evidence="4" id="KW-0902">Two-component regulatory system</keyword>
<sequence>MNTTIQNPTQQPANILLIEDDKRLADLTKRYLEQHQFQVTTELRGDSAIKRFKEVNPQLVILDLMLPGQDGIEVCAQLRKHFNGPILILTARNTDIDEVIGLESGADDYLKKPAEPMVLLARIRNLLRRTHAVTTQTTPGIHAHPTSHNTFISDASINIGLLKICKKSRQVWLADTPVGISTQEYEVLLQLAENAGEIMSRDQLLTQVRGIEYNGLDRTIDVYVSRLRKRLNDDPQKPYRIKTVWGKGYLLVADAWSA</sequence>
<feature type="domain" description="Response regulatory" evidence="10">
    <location>
        <begin position="14"/>
        <end position="127"/>
    </location>
</feature>
<reference evidence="12 13" key="1">
    <citation type="journal article" date="2014" name="Int. J. Syst. Evol. Microbiol.">
        <title>Complete genome sequence of Corynebacterium casei LMG S-19264T (=DSM 44701T), isolated from a smear-ripened cheese.</title>
        <authorList>
            <consortium name="US DOE Joint Genome Institute (JGI-PGF)"/>
            <person name="Walter F."/>
            <person name="Albersmeier A."/>
            <person name="Kalinowski J."/>
            <person name="Ruckert C."/>
        </authorList>
    </citation>
    <scope>NUCLEOTIDE SEQUENCE [LARGE SCALE GENOMIC DNA]</scope>
    <source>
        <strain evidence="12 13">NBRC 110095</strain>
    </source>
</reference>
<evidence type="ECO:0000313" key="13">
    <source>
        <dbReference type="Proteomes" id="UP001156870"/>
    </source>
</evidence>
<dbReference type="PROSITE" id="PS51755">
    <property type="entry name" value="OMPR_PHOB"/>
    <property type="match status" value="1"/>
</dbReference>
<evidence type="ECO:0000256" key="9">
    <source>
        <dbReference type="PROSITE-ProRule" id="PRU01091"/>
    </source>
</evidence>
<accession>A0AA37TF92</accession>
<dbReference type="SMART" id="SM00448">
    <property type="entry name" value="REC"/>
    <property type="match status" value="1"/>
</dbReference>
<keyword evidence="7" id="KW-0804">Transcription</keyword>
<dbReference type="Gene3D" id="3.40.50.2300">
    <property type="match status" value="1"/>
</dbReference>
<proteinExistence type="predicted"/>
<dbReference type="PROSITE" id="PS50110">
    <property type="entry name" value="RESPONSE_REGULATORY"/>
    <property type="match status" value="1"/>
</dbReference>
<evidence type="ECO:0000256" key="2">
    <source>
        <dbReference type="ARBA" id="ARBA00022490"/>
    </source>
</evidence>